<proteinExistence type="predicted"/>
<dbReference type="Proteomes" id="UP000265719">
    <property type="component" value="Chromosome"/>
</dbReference>
<evidence type="ECO:0000313" key="3">
    <source>
        <dbReference type="Proteomes" id="UP000265719"/>
    </source>
</evidence>
<organism evidence="2 3">
    <name type="scientific">Thermobifida halotolerans</name>
    <dbReference type="NCBI Taxonomy" id="483545"/>
    <lineage>
        <taxon>Bacteria</taxon>
        <taxon>Bacillati</taxon>
        <taxon>Actinomycetota</taxon>
        <taxon>Actinomycetes</taxon>
        <taxon>Streptosporangiales</taxon>
        <taxon>Nocardiopsidaceae</taxon>
        <taxon>Thermobifida</taxon>
    </lineage>
</organism>
<dbReference type="KEGG" id="thao:NI17_000570"/>
<evidence type="ECO:0000256" key="1">
    <source>
        <dbReference type="SAM" id="MobiDB-lite"/>
    </source>
</evidence>
<gene>
    <name evidence="2" type="ORF">NI17_000570</name>
</gene>
<feature type="region of interest" description="Disordered" evidence="1">
    <location>
        <begin position="1"/>
        <end position="25"/>
    </location>
</feature>
<accession>A0AA97LX04</accession>
<keyword evidence="3" id="KW-1185">Reference proteome</keyword>
<sequence length="237" mass="25536">MSGVGEPSGEENAEEAAADAVQEATAEVLAPEPAVRAHGATWSTAARWFTTANPWVLPLVTALVALPTGGVLGYLLHPAPTASEEYLSAVDDRDRHQERLEAALGREEDLQEELQPLQEQAAEFDDRESELDDRAESLDEREAELDQREEDISATEREIAENTFPGNGTYLVGEDIKPGTYRSSGSGDCYWARLSSTDGELGSIITNSFGSGAQVVTIRSGDVAFETSGCGEWTRSD</sequence>
<protein>
    <submittedName>
        <fullName evidence="2">Uncharacterized protein</fullName>
    </submittedName>
</protein>
<feature type="compositionally biased region" description="Basic and acidic residues" evidence="1">
    <location>
        <begin position="132"/>
        <end position="150"/>
    </location>
</feature>
<reference evidence="2" key="1">
    <citation type="submission" date="2020-10" db="EMBL/GenBank/DDBJ databases">
        <title>De novo genome project of the cellulose decomposer Thermobifida halotolerans type strain.</title>
        <authorList>
            <person name="Nagy I."/>
            <person name="Horvath B."/>
            <person name="Kukolya J."/>
            <person name="Nagy I."/>
            <person name="Orsini M."/>
        </authorList>
    </citation>
    <scope>NUCLEOTIDE SEQUENCE</scope>
    <source>
        <strain evidence="2">DSM 44931</strain>
    </source>
</reference>
<feature type="compositionally biased region" description="Acidic residues" evidence="1">
    <location>
        <begin position="8"/>
        <end position="17"/>
    </location>
</feature>
<dbReference type="AlphaFoldDB" id="A0AA97LX04"/>
<evidence type="ECO:0000313" key="2">
    <source>
        <dbReference type="EMBL" id="UOE19797.1"/>
    </source>
</evidence>
<dbReference type="EMBL" id="CP063196">
    <property type="protein sequence ID" value="UOE19797.1"/>
    <property type="molecule type" value="Genomic_DNA"/>
</dbReference>
<name>A0AA97LX04_9ACTN</name>
<dbReference type="RefSeq" id="WP_119267871.1">
    <property type="nucleotide sequence ID" value="NZ_CP063196.1"/>
</dbReference>
<feature type="compositionally biased region" description="Acidic residues" evidence="1">
    <location>
        <begin position="122"/>
        <end position="131"/>
    </location>
</feature>
<feature type="region of interest" description="Disordered" evidence="1">
    <location>
        <begin position="120"/>
        <end position="150"/>
    </location>
</feature>